<name>N1WVE5_9FLAO</name>
<evidence type="ECO:0000313" key="5">
    <source>
        <dbReference type="Proteomes" id="UP000012317"/>
    </source>
</evidence>
<comment type="caution">
    <text evidence="4">The sequence shown here is derived from an EMBL/GenBank/DDBJ whole genome shotgun (WGS) entry which is preliminary data.</text>
</comment>
<dbReference type="STRING" id="1189619.pgond44_08722"/>
<evidence type="ECO:0000259" key="3">
    <source>
        <dbReference type="Pfam" id="PF18962"/>
    </source>
</evidence>
<gene>
    <name evidence="4" type="ORF">pgond44_08722</name>
</gene>
<sequence>MKLKLLFICYLLFTIPAHSQLFQKNIESPQGHLINANLAEVNDGTNDIVIASNRLSTASPEPLLKRLQEDGTMVWSKTYEDPGLTNARIFDITNYFDLIFVTGSVEVNGDKYVLVAKIEASTGNLLASNYYSIISPSFNATGFKVIISESDATGDTNPNPGLVITGFVSNCLIIDPSCSFNIGFALRTDLNLNPIWASEIGSPVSGPLNYDFANGIVETSDGFVITGSTTGQGNSNIQAGVLIHKINFLGVEEWDSSYIFGNSRDVSVDAYYDSTTDEVFVLNNYSSMHHFGVTVVDNALGTIDPNKSWFVNEVNVQLDFYGFSLLESLSTPDNLIVYGYRREYFNGNNTDQSNVIVYEFEKATGNQVGTSYQYLSPYQEPQSDVYNFWNGQLPLIYYPDMAIDNTTTTPLHFTVGYRQGEPANGGLSNIEIINVDALKRNACDDIIIDFNRFPLGTVDLIGASSLGSISINETLMSFNPTNLVLVEDSCTSLSLQSQEETAIKLYPNPASAYIYIDQADNVTVRLLDITGKLVLETNNYQNNEEIFIGNLENGIYFINVETSEKASKNFKLIKK</sequence>
<accession>N1WVE5</accession>
<evidence type="ECO:0000256" key="1">
    <source>
        <dbReference type="ARBA" id="ARBA00022729"/>
    </source>
</evidence>
<dbReference type="RefSeq" id="WP_003440218.1">
    <property type="nucleotide sequence ID" value="NZ_APLF01000008.1"/>
</dbReference>
<reference evidence="4 5" key="1">
    <citation type="journal article" date="2014" name="Genome Biol. Evol.">
        <title>Extensive gene acquisition in the extremely psychrophilic bacterial species Psychroflexus torquis and the link to sea-ice ecosystem specialism.</title>
        <authorList>
            <person name="Feng S."/>
            <person name="Powell S.M."/>
            <person name="Wilson R."/>
            <person name="Bowman J.P."/>
        </authorList>
    </citation>
    <scope>NUCLEOTIDE SEQUENCE [LARGE SCALE GENOMIC DNA]</scope>
    <source>
        <strain evidence="4 5">ACAM 44</strain>
    </source>
</reference>
<evidence type="ECO:0000256" key="2">
    <source>
        <dbReference type="SAM" id="SignalP"/>
    </source>
</evidence>
<feature type="chain" id="PRO_5004114013" evidence="2">
    <location>
        <begin position="20"/>
        <end position="575"/>
    </location>
</feature>
<dbReference type="AlphaFoldDB" id="N1WVE5"/>
<keyword evidence="1 2" id="KW-0732">Signal</keyword>
<dbReference type="EMBL" id="APLF01000008">
    <property type="protein sequence ID" value="EMY81079.1"/>
    <property type="molecule type" value="Genomic_DNA"/>
</dbReference>
<organism evidence="4 5">
    <name type="scientific">Psychroflexus gondwanensis ACAM 44</name>
    <dbReference type="NCBI Taxonomy" id="1189619"/>
    <lineage>
        <taxon>Bacteria</taxon>
        <taxon>Pseudomonadati</taxon>
        <taxon>Bacteroidota</taxon>
        <taxon>Flavobacteriia</taxon>
        <taxon>Flavobacteriales</taxon>
        <taxon>Flavobacteriaceae</taxon>
        <taxon>Psychroflexus</taxon>
    </lineage>
</organism>
<dbReference type="NCBIfam" id="TIGR04183">
    <property type="entry name" value="Por_Secre_tail"/>
    <property type="match status" value="1"/>
</dbReference>
<protein>
    <submittedName>
        <fullName evidence="4">LamG domain-containing protein</fullName>
    </submittedName>
</protein>
<evidence type="ECO:0000313" key="4">
    <source>
        <dbReference type="EMBL" id="EMY81079.1"/>
    </source>
</evidence>
<feature type="signal peptide" evidence="2">
    <location>
        <begin position="1"/>
        <end position="19"/>
    </location>
</feature>
<keyword evidence="5" id="KW-1185">Reference proteome</keyword>
<dbReference type="InterPro" id="IPR026444">
    <property type="entry name" value="Secre_tail"/>
</dbReference>
<dbReference type="Pfam" id="PF18962">
    <property type="entry name" value="Por_Secre_tail"/>
    <property type="match status" value="1"/>
</dbReference>
<dbReference type="Proteomes" id="UP000012317">
    <property type="component" value="Unassembled WGS sequence"/>
</dbReference>
<dbReference type="eggNOG" id="ENOG5033PJ7">
    <property type="taxonomic scope" value="Bacteria"/>
</dbReference>
<feature type="domain" description="Secretion system C-terminal sorting" evidence="3">
    <location>
        <begin position="505"/>
        <end position="568"/>
    </location>
</feature>
<proteinExistence type="predicted"/>